<dbReference type="Pfam" id="PF26639">
    <property type="entry name" value="Het-6_barrel"/>
    <property type="match status" value="1"/>
</dbReference>
<dbReference type="InterPro" id="IPR052895">
    <property type="entry name" value="HetReg/Transcr_Mod"/>
</dbReference>
<evidence type="ECO:0000259" key="2">
    <source>
        <dbReference type="Pfam" id="PF06985"/>
    </source>
</evidence>
<organism evidence="3 4">
    <name type="scientific">Zymoseptoria tritici ST99CH_1A5</name>
    <dbReference type="NCBI Taxonomy" id="1276529"/>
    <lineage>
        <taxon>Eukaryota</taxon>
        <taxon>Fungi</taxon>
        <taxon>Dikarya</taxon>
        <taxon>Ascomycota</taxon>
        <taxon>Pezizomycotina</taxon>
        <taxon>Dothideomycetes</taxon>
        <taxon>Dothideomycetidae</taxon>
        <taxon>Mycosphaerellales</taxon>
        <taxon>Mycosphaerellaceae</taxon>
        <taxon>Zymoseptoria</taxon>
    </lineage>
</organism>
<gene>
    <name evidence="3" type="ORF">ZT1A5_G2189</name>
</gene>
<dbReference type="PANTHER" id="PTHR24148:SF82">
    <property type="entry name" value="HETEROKARYON INCOMPATIBILITY DOMAIN-CONTAINING PROTEIN"/>
    <property type="match status" value="1"/>
</dbReference>
<evidence type="ECO:0000313" key="3">
    <source>
        <dbReference type="EMBL" id="SMY20754.1"/>
    </source>
</evidence>
<dbReference type="PANTHER" id="PTHR24148">
    <property type="entry name" value="ANKYRIN REPEAT DOMAIN-CONTAINING PROTEIN 39 HOMOLOG-RELATED"/>
    <property type="match status" value="1"/>
</dbReference>
<dbReference type="InterPro" id="IPR010730">
    <property type="entry name" value="HET"/>
</dbReference>
<dbReference type="AlphaFoldDB" id="A0A1Y6L8E1"/>
<feature type="compositionally biased region" description="Basic and acidic residues" evidence="1">
    <location>
        <begin position="1"/>
        <end position="18"/>
    </location>
</feature>
<dbReference type="Pfam" id="PF06985">
    <property type="entry name" value="HET"/>
    <property type="match status" value="1"/>
</dbReference>
<sequence>MFPGAEHRDSPEAREARRLAKASSKAQRRSVSPIYESNPELPIMLPSQMYPQQLNATKQEVRLLTILPGKFDTPIRCTLTKVSLADKPKYNALSYAWGDPQATKDVVVDDALFAVTINLENALRHVRSESETSSVSWWIDAMCINQGDVQERNGQVGIMADVYKSASEVVIWLGHGDEEINLAFGYFKQGSSATFNEESKETMTEFLWATVRDVPWFNRVWVMQEMALAAEDPVVVYGHHSVPWSVLYDFWCDLVAQYPKAGRLTQAAKRIVGEWTYEDALSMAETIVWLPYDYERSRMRALGIIRREYQSKGGMALRAAFVHSRFSTATDPRAQICGILSLLENKQRKLRSSIDYEQPVHIVFAQATAYILAEDVGLDFFSRWPLTGLSPVIGGLPSWALDFSSAKDNEIEEGGFVFGSMERGSVDGNQHPVKGRATVVDDMRTLEVIVLPVDEIVDVFHFGDKWPECLTTLPDISLLADAAKERPDRPLDEGFIADCFRRFRSSEPLWRTLLHNSTDTMAGPEPVRAELEADYNNLLENVRNGRLHDVDLNGEYVTHLKARLVGRAFITTRAGLVGLADSKVRVGDEVSIWFGSGVPFVTRPSPYAPGTCGLVSTAYVAGIMEGQMVDELYLEGWLRTTKLYVR</sequence>
<dbReference type="EMBL" id="LT882677">
    <property type="protein sequence ID" value="SMY20754.1"/>
    <property type="molecule type" value="Genomic_DNA"/>
</dbReference>
<proteinExistence type="predicted"/>
<feature type="domain" description="Heterokaryon incompatibility" evidence="2">
    <location>
        <begin position="90"/>
        <end position="225"/>
    </location>
</feature>
<accession>A0A1Y6L8E1</accession>
<protein>
    <recommendedName>
        <fullName evidence="2">Heterokaryon incompatibility domain-containing protein</fullName>
    </recommendedName>
</protein>
<dbReference type="Proteomes" id="UP000215453">
    <property type="component" value="Chromosome 2"/>
</dbReference>
<evidence type="ECO:0000313" key="4">
    <source>
        <dbReference type="Proteomes" id="UP000215453"/>
    </source>
</evidence>
<reference evidence="3 4" key="1">
    <citation type="submission" date="2016-10" db="EMBL/GenBank/DDBJ databases">
        <authorList>
            <person name="Varghese N."/>
        </authorList>
    </citation>
    <scope>NUCLEOTIDE SEQUENCE [LARGE SCALE GENOMIC DNA]</scope>
</reference>
<feature type="region of interest" description="Disordered" evidence="1">
    <location>
        <begin position="1"/>
        <end position="32"/>
    </location>
</feature>
<evidence type="ECO:0000256" key="1">
    <source>
        <dbReference type="SAM" id="MobiDB-lite"/>
    </source>
</evidence>
<name>A0A1Y6L8E1_ZYMTR</name>